<dbReference type="SUPFAM" id="SSF56112">
    <property type="entry name" value="Protein kinase-like (PK-like)"/>
    <property type="match status" value="1"/>
</dbReference>
<comment type="caution">
    <text evidence="1">The sequence shown here is derived from an EMBL/GenBank/DDBJ whole genome shotgun (WGS) entry which is preliminary data.</text>
</comment>
<dbReference type="AlphaFoldDB" id="A0A2V0P599"/>
<dbReference type="GO" id="GO:0004674">
    <property type="term" value="F:protein serine/threonine kinase activity"/>
    <property type="evidence" value="ECO:0007669"/>
    <property type="project" value="TreeGrafter"/>
</dbReference>
<dbReference type="PANTHER" id="PTHR44329">
    <property type="entry name" value="SERINE/THREONINE-PROTEIN KINASE TNNI3K-RELATED"/>
    <property type="match status" value="1"/>
</dbReference>
<dbReference type="InterPro" id="IPR011009">
    <property type="entry name" value="Kinase-like_dom_sf"/>
</dbReference>
<organism evidence="1 2">
    <name type="scientific">Raphidocelis subcapitata</name>
    <dbReference type="NCBI Taxonomy" id="307507"/>
    <lineage>
        <taxon>Eukaryota</taxon>
        <taxon>Viridiplantae</taxon>
        <taxon>Chlorophyta</taxon>
        <taxon>core chlorophytes</taxon>
        <taxon>Chlorophyceae</taxon>
        <taxon>CS clade</taxon>
        <taxon>Sphaeropleales</taxon>
        <taxon>Selenastraceae</taxon>
        <taxon>Raphidocelis</taxon>
    </lineage>
</organism>
<dbReference type="PANTHER" id="PTHR44329:SF214">
    <property type="entry name" value="PROTEIN KINASE DOMAIN-CONTAINING PROTEIN"/>
    <property type="match status" value="1"/>
</dbReference>
<proteinExistence type="predicted"/>
<dbReference type="Proteomes" id="UP000247498">
    <property type="component" value="Unassembled WGS sequence"/>
</dbReference>
<dbReference type="EMBL" id="BDRX01000047">
    <property type="protein sequence ID" value="GBF94092.1"/>
    <property type="molecule type" value="Genomic_DNA"/>
</dbReference>
<keyword evidence="1" id="KW-0808">Transferase</keyword>
<dbReference type="OrthoDB" id="536504at2759"/>
<name>A0A2V0P599_9CHLO</name>
<dbReference type="Gene3D" id="1.10.510.10">
    <property type="entry name" value="Transferase(Phosphotransferase) domain 1"/>
    <property type="match status" value="1"/>
</dbReference>
<sequence>MWECLTQQHPWAQHAHYLAIMYAVAQCDERPTWPKDCRVPPAVRKLVASCWRRNPRERPSSGDLLKRLEVLLKQLPREPPPG</sequence>
<keyword evidence="2" id="KW-1185">Reference proteome</keyword>
<reference evidence="1 2" key="1">
    <citation type="journal article" date="2018" name="Sci. Rep.">
        <title>Raphidocelis subcapitata (=Pseudokirchneriella subcapitata) provides an insight into genome evolution and environmental adaptations in the Sphaeropleales.</title>
        <authorList>
            <person name="Suzuki S."/>
            <person name="Yamaguchi H."/>
            <person name="Nakajima N."/>
            <person name="Kawachi M."/>
        </authorList>
    </citation>
    <scope>NUCLEOTIDE SEQUENCE [LARGE SCALE GENOMIC DNA]</scope>
    <source>
        <strain evidence="1 2">NIES-35</strain>
    </source>
</reference>
<accession>A0A2V0P599</accession>
<dbReference type="STRING" id="307507.A0A2V0P599"/>
<protein>
    <submittedName>
        <fullName evidence="1">Dual specificity kinase-like</fullName>
    </submittedName>
</protein>
<evidence type="ECO:0000313" key="2">
    <source>
        <dbReference type="Proteomes" id="UP000247498"/>
    </source>
</evidence>
<dbReference type="InParanoid" id="A0A2V0P599"/>
<gene>
    <name evidence="1" type="ORF">Rsub_07360</name>
</gene>
<keyword evidence="1" id="KW-0418">Kinase</keyword>
<evidence type="ECO:0000313" key="1">
    <source>
        <dbReference type="EMBL" id="GBF94092.1"/>
    </source>
</evidence>
<dbReference type="InterPro" id="IPR051681">
    <property type="entry name" value="Ser/Thr_Kinases-Pseudokinases"/>
</dbReference>